<protein>
    <submittedName>
        <fullName evidence="1">Uncharacterized protein</fullName>
    </submittedName>
</protein>
<evidence type="ECO:0000313" key="2">
    <source>
        <dbReference type="Proteomes" id="UP001374599"/>
    </source>
</evidence>
<comment type="caution">
    <text evidence="1">The sequence shown here is derived from an EMBL/GenBank/DDBJ whole genome shotgun (WGS) entry which is preliminary data.</text>
</comment>
<reference evidence="1" key="1">
    <citation type="submission" date="2023-09" db="EMBL/GenBank/DDBJ databases">
        <title>Vallitalea sediminicola and Vallitalea maricola sp. nov., anaerobic bacteria isolated from marine sediment.</title>
        <authorList>
            <person name="Hirano S."/>
            <person name="Maeda A."/>
            <person name="Terahara T."/>
            <person name="Mori K."/>
            <person name="Hamada M."/>
            <person name="Matsumoto R."/>
            <person name="Kobayashi T."/>
        </authorList>
    </citation>
    <scope>NUCLEOTIDE SEQUENCE</scope>
    <source>
        <strain evidence="1">AN17-2</strain>
    </source>
</reference>
<evidence type="ECO:0000313" key="1">
    <source>
        <dbReference type="EMBL" id="GMQ64699.1"/>
    </source>
</evidence>
<keyword evidence="2" id="KW-1185">Reference proteome</keyword>
<organism evidence="1 2">
    <name type="scientific">Vallitalea maricola</name>
    <dbReference type="NCBI Taxonomy" id="3074433"/>
    <lineage>
        <taxon>Bacteria</taxon>
        <taxon>Bacillati</taxon>
        <taxon>Bacillota</taxon>
        <taxon>Clostridia</taxon>
        <taxon>Lachnospirales</taxon>
        <taxon>Vallitaleaceae</taxon>
        <taxon>Vallitalea</taxon>
    </lineage>
</organism>
<accession>A0ACB5UNZ8</accession>
<sequence>MNKQAKDILRNNKKEIIYLVLIITTIFIVNQIIYTTNQNHLINYTIIKTIYNLIKGFINLWISLIIVYISMQNITDKTVNLKEFIMDSLSDIKQILYVYVIQFIILIIVSLFTIPIISTIIVQALLVFVWQVYLIDNKRNLRFLP</sequence>
<dbReference type="EMBL" id="BTPU01000076">
    <property type="protein sequence ID" value="GMQ64699.1"/>
    <property type="molecule type" value="Genomic_DNA"/>
</dbReference>
<dbReference type="Proteomes" id="UP001374599">
    <property type="component" value="Unassembled WGS sequence"/>
</dbReference>
<name>A0ACB5UNZ8_9FIRM</name>
<proteinExistence type="predicted"/>
<gene>
    <name evidence="1" type="ORF">AN2V17_39370</name>
</gene>